<comment type="caution">
    <text evidence="1">The sequence shown here is derived from an EMBL/GenBank/DDBJ whole genome shotgun (WGS) entry which is preliminary data.</text>
</comment>
<reference evidence="1 2" key="1">
    <citation type="journal article" date="2018" name="Nat. Biotechnol.">
        <title>A standardized bacterial taxonomy based on genome phylogeny substantially revises the tree of life.</title>
        <authorList>
            <person name="Parks D.H."/>
            <person name="Chuvochina M."/>
            <person name="Waite D.W."/>
            <person name="Rinke C."/>
            <person name="Skarshewski A."/>
            <person name="Chaumeil P.A."/>
            <person name="Hugenholtz P."/>
        </authorList>
    </citation>
    <scope>NUCLEOTIDE SEQUENCE [LARGE SCALE GENOMIC DNA]</scope>
    <source>
        <strain evidence="1">UBA11701</strain>
    </source>
</reference>
<sequence length="251" mass="29005">MLALESLYTKEEMGGYLYSRSGGVLGIAFEGKLPSVSEERFLIENVTIASRNISIIKIWHENSRISRKEIIDKFRKIASVNSSFIFLNQNIRYFEDTPLTSRYPQITKKGSVYSSVGQMTSYFSRGDEHIKEYGQDTRGIEYGEKANSENVIATIDDYLSGYIDSNKFSEFIDPQFCGLKHFTEVLHEQDGSLKATFLQNKNTNYNIARYFFSPDIVFCSNEYILRMFRGLEYPSKNIEIRKRLSSYTCNL</sequence>
<dbReference type="Proteomes" id="UP000263336">
    <property type="component" value="Unassembled WGS sequence"/>
</dbReference>
<organism evidence="1 2">
    <name type="scientific">candidate division WWE3 bacterium</name>
    <dbReference type="NCBI Taxonomy" id="2053526"/>
    <lineage>
        <taxon>Bacteria</taxon>
        <taxon>Katanobacteria</taxon>
    </lineage>
</organism>
<accession>A0A3D0ZPW5</accession>
<dbReference type="AlphaFoldDB" id="A0A3D0ZPW5"/>
<proteinExistence type="predicted"/>
<gene>
    <name evidence="1" type="ORF">DEP93_02095</name>
</gene>
<evidence type="ECO:0000313" key="1">
    <source>
        <dbReference type="EMBL" id="HCC42239.1"/>
    </source>
</evidence>
<protein>
    <submittedName>
        <fullName evidence="1">Uncharacterized protein</fullName>
    </submittedName>
</protein>
<evidence type="ECO:0000313" key="2">
    <source>
        <dbReference type="Proteomes" id="UP000263336"/>
    </source>
</evidence>
<dbReference type="EMBL" id="DOZN01000014">
    <property type="protein sequence ID" value="HCC42239.1"/>
    <property type="molecule type" value="Genomic_DNA"/>
</dbReference>
<name>A0A3D0ZPW5_UNCKA</name>